<sequence>MAPLAGLNYKRCRVEELKVFVEKRTGKTPPKSSKKQRLLDTLDGLDEDPAVFRLLDLPPEMRNLIYGHLLRLQPGTNGRLCSSPTICRCSKQSRDEALGILYGNNTPQIAIRVAHRANRAPIQGPQIREYSVLGVTTTHVGYEGGPWTRLGGTHSAWPAHLLRFHGVEVNFVVDAQHSTTTAEAPQDLRIAVNHCLYSICAFLASSRVLKTVKVSLTVNDGELPEGGELRKTLWPITRLGRTLQLKLEGISDEAEQSILDHMLETPAAVDILGKSSRLIKKVQHLKTLMDDVKQRGYRDRVIARGFEMQELLNSRSYVDEHDDEELKKQIRKLEELFADAVVVQIKAKADAYLARVQETRDGAFKEA</sequence>
<reference evidence="1 2" key="2">
    <citation type="journal article" date="2012" name="PLoS Pathog.">
        <title>Diverse lifestyles and strategies of plant pathogenesis encoded in the genomes of eighteen Dothideomycetes fungi.</title>
        <authorList>
            <person name="Ohm R.A."/>
            <person name="Feau N."/>
            <person name="Henrissat B."/>
            <person name="Schoch C.L."/>
            <person name="Horwitz B.A."/>
            <person name="Barry K.W."/>
            <person name="Condon B.J."/>
            <person name="Copeland A.C."/>
            <person name="Dhillon B."/>
            <person name="Glaser F."/>
            <person name="Hesse C.N."/>
            <person name="Kosti I."/>
            <person name="LaButti K."/>
            <person name="Lindquist E.A."/>
            <person name="Lucas S."/>
            <person name="Salamov A.A."/>
            <person name="Bradshaw R.E."/>
            <person name="Ciuffetti L."/>
            <person name="Hamelin R.C."/>
            <person name="Kema G.H.J."/>
            <person name="Lawrence C."/>
            <person name="Scott J.A."/>
            <person name="Spatafora J.W."/>
            <person name="Turgeon B.G."/>
            <person name="de Wit P.J.G.M."/>
            <person name="Zhong S."/>
            <person name="Goodwin S.B."/>
            <person name="Grigoriev I.V."/>
        </authorList>
    </citation>
    <scope>NUCLEOTIDE SEQUENCE [LARGE SCALE GENOMIC DNA]</scope>
    <source>
        <strain evidence="2">NZE10 / CBS 128990</strain>
    </source>
</reference>
<reference evidence="2" key="1">
    <citation type="journal article" date="2012" name="PLoS Genet.">
        <title>The genomes of the fungal plant pathogens Cladosporium fulvum and Dothistroma septosporum reveal adaptation to different hosts and lifestyles but also signatures of common ancestry.</title>
        <authorList>
            <person name="de Wit P.J.G.M."/>
            <person name="van der Burgt A."/>
            <person name="Oekmen B."/>
            <person name="Stergiopoulos I."/>
            <person name="Abd-Elsalam K.A."/>
            <person name="Aerts A.L."/>
            <person name="Bahkali A.H."/>
            <person name="Beenen H.G."/>
            <person name="Chettri P."/>
            <person name="Cox M.P."/>
            <person name="Datema E."/>
            <person name="de Vries R.P."/>
            <person name="Dhillon B."/>
            <person name="Ganley A.R."/>
            <person name="Griffiths S.A."/>
            <person name="Guo Y."/>
            <person name="Hamelin R.C."/>
            <person name="Henrissat B."/>
            <person name="Kabir M.S."/>
            <person name="Jashni M.K."/>
            <person name="Kema G."/>
            <person name="Klaubauf S."/>
            <person name="Lapidus A."/>
            <person name="Levasseur A."/>
            <person name="Lindquist E."/>
            <person name="Mehrabi R."/>
            <person name="Ohm R.A."/>
            <person name="Owen T.J."/>
            <person name="Salamov A."/>
            <person name="Schwelm A."/>
            <person name="Schijlen E."/>
            <person name="Sun H."/>
            <person name="van den Burg H.A."/>
            <person name="van Ham R.C.H.J."/>
            <person name="Zhang S."/>
            <person name="Goodwin S.B."/>
            <person name="Grigoriev I.V."/>
            <person name="Collemare J."/>
            <person name="Bradshaw R.E."/>
        </authorList>
    </citation>
    <scope>NUCLEOTIDE SEQUENCE [LARGE SCALE GENOMIC DNA]</scope>
    <source>
        <strain evidence="2">NZE10 / CBS 128990</strain>
    </source>
</reference>
<evidence type="ECO:0000313" key="1">
    <source>
        <dbReference type="EMBL" id="EME42362.1"/>
    </source>
</evidence>
<dbReference type="OMA" id="CLYSICA"/>
<dbReference type="OrthoDB" id="3636244at2759"/>
<dbReference type="AlphaFoldDB" id="N1PIZ3"/>
<protein>
    <submittedName>
        <fullName evidence="1">Uncharacterized protein</fullName>
    </submittedName>
</protein>
<accession>N1PIZ3</accession>
<evidence type="ECO:0000313" key="2">
    <source>
        <dbReference type="Proteomes" id="UP000016933"/>
    </source>
</evidence>
<gene>
    <name evidence="1" type="ORF">DOTSEDRAFT_36249</name>
</gene>
<dbReference type="Proteomes" id="UP000016933">
    <property type="component" value="Unassembled WGS sequence"/>
</dbReference>
<proteinExistence type="predicted"/>
<name>N1PIZ3_DOTSN</name>
<dbReference type="EMBL" id="KB446541">
    <property type="protein sequence ID" value="EME42362.1"/>
    <property type="molecule type" value="Genomic_DNA"/>
</dbReference>
<dbReference type="eggNOG" id="ENOG502TAFF">
    <property type="taxonomic scope" value="Eukaryota"/>
</dbReference>
<dbReference type="HOGENOM" id="CLU_721645_0_0_1"/>
<keyword evidence="2" id="KW-1185">Reference proteome</keyword>
<organism evidence="1 2">
    <name type="scientific">Dothistroma septosporum (strain NZE10 / CBS 128990)</name>
    <name type="common">Red band needle blight fungus</name>
    <name type="synonym">Mycosphaerella pini</name>
    <dbReference type="NCBI Taxonomy" id="675120"/>
    <lineage>
        <taxon>Eukaryota</taxon>
        <taxon>Fungi</taxon>
        <taxon>Dikarya</taxon>
        <taxon>Ascomycota</taxon>
        <taxon>Pezizomycotina</taxon>
        <taxon>Dothideomycetes</taxon>
        <taxon>Dothideomycetidae</taxon>
        <taxon>Mycosphaerellales</taxon>
        <taxon>Mycosphaerellaceae</taxon>
        <taxon>Dothistroma</taxon>
    </lineage>
</organism>